<reference evidence="2" key="1">
    <citation type="submission" date="2018-05" db="EMBL/GenBank/DDBJ databases">
        <authorList>
            <person name="Lanie J.A."/>
            <person name="Ng W.-L."/>
            <person name="Kazmierczak K.M."/>
            <person name="Andrzejewski T.M."/>
            <person name="Davidsen T.M."/>
            <person name="Wayne K.J."/>
            <person name="Tettelin H."/>
            <person name="Glass J.I."/>
            <person name="Rusch D."/>
            <person name="Podicherti R."/>
            <person name="Tsui H.-C.T."/>
            <person name="Winkler M.E."/>
        </authorList>
    </citation>
    <scope>NUCLEOTIDE SEQUENCE</scope>
</reference>
<dbReference type="AlphaFoldDB" id="A0A382IRX8"/>
<evidence type="ECO:0000256" key="1">
    <source>
        <dbReference type="SAM" id="MobiDB-lite"/>
    </source>
</evidence>
<dbReference type="EMBL" id="UINC01069154">
    <property type="protein sequence ID" value="SVC02308.1"/>
    <property type="molecule type" value="Genomic_DNA"/>
</dbReference>
<feature type="region of interest" description="Disordered" evidence="1">
    <location>
        <begin position="58"/>
        <end position="82"/>
    </location>
</feature>
<feature type="region of interest" description="Disordered" evidence="1">
    <location>
        <begin position="1"/>
        <end position="24"/>
    </location>
</feature>
<evidence type="ECO:0000313" key="2">
    <source>
        <dbReference type="EMBL" id="SVC02308.1"/>
    </source>
</evidence>
<feature type="non-terminal residue" evidence="2">
    <location>
        <position position="1"/>
    </location>
</feature>
<protein>
    <submittedName>
        <fullName evidence="2">Uncharacterized protein</fullName>
    </submittedName>
</protein>
<feature type="non-terminal residue" evidence="2">
    <location>
        <position position="82"/>
    </location>
</feature>
<name>A0A382IRX8_9ZZZZ</name>
<sequence length="82" mass="9245">TTSAATRFCRAASTRRSSTASSRRITPTIRRRCLGNFLSISRLAAWARRRRSPRWRCSSAATRRRSSRAHPSLSMAGRCTFA</sequence>
<proteinExistence type="predicted"/>
<gene>
    <name evidence="2" type="ORF">METZ01_LOCUS255162</name>
</gene>
<accession>A0A382IRX8</accession>
<organism evidence="2">
    <name type="scientific">marine metagenome</name>
    <dbReference type="NCBI Taxonomy" id="408172"/>
    <lineage>
        <taxon>unclassified sequences</taxon>
        <taxon>metagenomes</taxon>
        <taxon>ecological metagenomes</taxon>
    </lineage>
</organism>